<dbReference type="AlphaFoldDB" id="A0A433DCY1"/>
<organism evidence="1 2">
    <name type="scientific">Jimgerdemannia flammicorona</name>
    <dbReference type="NCBI Taxonomy" id="994334"/>
    <lineage>
        <taxon>Eukaryota</taxon>
        <taxon>Fungi</taxon>
        <taxon>Fungi incertae sedis</taxon>
        <taxon>Mucoromycota</taxon>
        <taxon>Mucoromycotina</taxon>
        <taxon>Endogonomycetes</taxon>
        <taxon>Endogonales</taxon>
        <taxon>Endogonaceae</taxon>
        <taxon>Jimgerdemannia</taxon>
    </lineage>
</organism>
<name>A0A433DCY1_9FUNG</name>
<evidence type="ECO:0000313" key="2">
    <source>
        <dbReference type="Proteomes" id="UP000268093"/>
    </source>
</evidence>
<protein>
    <submittedName>
        <fullName evidence="1">Uncharacterized protein</fullName>
    </submittedName>
</protein>
<reference evidence="1 2" key="1">
    <citation type="journal article" date="2018" name="New Phytol.">
        <title>Phylogenomics of Endogonaceae and evolution of mycorrhizas within Mucoromycota.</title>
        <authorList>
            <person name="Chang Y."/>
            <person name="Desiro A."/>
            <person name="Na H."/>
            <person name="Sandor L."/>
            <person name="Lipzen A."/>
            <person name="Clum A."/>
            <person name="Barry K."/>
            <person name="Grigoriev I.V."/>
            <person name="Martin F.M."/>
            <person name="Stajich J.E."/>
            <person name="Smith M.E."/>
            <person name="Bonito G."/>
            <person name="Spatafora J.W."/>
        </authorList>
    </citation>
    <scope>NUCLEOTIDE SEQUENCE [LARGE SCALE GENOMIC DNA]</scope>
    <source>
        <strain evidence="1 2">GMNB39</strain>
    </source>
</reference>
<comment type="caution">
    <text evidence="1">The sequence shown here is derived from an EMBL/GenBank/DDBJ whole genome shotgun (WGS) entry which is preliminary data.</text>
</comment>
<dbReference type="OrthoDB" id="1259151at2759"/>
<evidence type="ECO:0000313" key="1">
    <source>
        <dbReference type="EMBL" id="RUP48684.1"/>
    </source>
</evidence>
<keyword evidence="2" id="KW-1185">Reference proteome</keyword>
<gene>
    <name evidence="1" type="ORF">BC936DRAFT_144178</name>
</gene>
<dbReference type="EMBL" id="RBNI01003090">
    <property type="protein sequence ID" value="RUP48684.1"/>
    <property type="molecule type" value="Genomic_DNA"/>
</dbReference>
<dbReference type="Proteomes" id="UP000268093">
    <property type="component" value="Unassembled WGS sequence"/>
</dbReference>
<accession>A0A433DCY1</accession>
<sequence length="204" mass="23163">MALLNRTPYKNVESRARTIVTYLGPLHVDADRGPRKVPVPLDSAETFLYQHFPLEFTITSSTKRHTTDFRGFLYLTNRRIVLLADYPTRRFESFAVNLAEITGFRYSYRDPRTVGIHFKTADGKRYRVELAYRPGDEGRCKLLTEFLEVIVEGVTSRKQKLDEAITSVSVLRDLAIGEVELPPSYGEVVADALAAAYRGQAQVM</sequence>
<proteinExistence type="predicted"/>